<dbReference type="SMART" id="SM00912">
    <property type="entry name" value="Haemagg_act"/>
    <property type="match status" value="1"/>
</dbReference>
<gene>
    <name evidence="3" type="ORF">AF76_01020</name>
</gene>
<name>A0A837J871_9BACT</name>
<dbReference type="Proteomes" id="UP000035526">
    <property type="component" value="Unassembled WGS sequence"/>
</dbReference>
<evidence type="ECO:0000313" key="3">
    <source>
        <dbReference type="EMBL" id="KLE02649.1"/>
    </source>
</evidence>
<evidence type="ECO:0000313" key="4">
    <source>
        <dbReference type="Proteomes" id="UP000035526"/>
    </source>
</evidence>
<dbReference type="InterPro" id="IPR008638">
    <property type="entry name" value="FhaB/CdiA-like_TPS"/>
</dbReference>
<sequence>MKIFTKQQNKIYSVILSTLLTIQPLAINLNASTLKLEGGGANQPKQGDRDGIDITKNGVPVININTPNNKGISHNSYNHFNVDTNGLVLNNNATNINTKLAGWVEGNSNLRANNEAKLILNEVISNNSSLIRGLVEVAGRKADVIIANPNGITLNGAGFINTDKLTFTTGTPFFNNNGNLEKFVIKSGNISIDGDNSFLAQSQLDILSQTLQVNKKLQANKLNILLGTNEIDATTLEAKAISSQSPTPNLSLDVSTLGGMYANAISLQATQKGVGVNMQGELLSQDDLTLDINGNITLNKASFQSKNSNVSIKSSENILLNNNSSISANKDLDIVSKNLVLNSSNLSSVEKINLQIDEALENKNNSTIITQNNNINITSNTILNDNSKIISGNNIDFKTQDFTNTNSLVFAINDVSITNKDNQRANKILNKNSDIVAFDGNLILKAQQVTNQGTAPTFIKDGYIATWYEVASGTNKDVFTNTFKLFKDDVKDTNTKVKTEYYRAYLDLLSSLMKNIVPSEESKELIKDTLLNPNGTIQEGMIGTWLQLSGKATQEGITDYDSHLKSLLKADIQNSDGSVKDEYLEKYISLWEKSINGEDLSQDVLDMLSDDVKDQNGYIKSSITSIWKNIRTVAGAGYEIKKTLTADILNNDGQLAQLISGKNIDIDTNALVNNYANISANGNIDIKSDTSIKNNAYGASQMLHEVHKTGCFTCHEGSIGFREVFGGIIEAKGNINLTANSLANTITATSNKTLNLPRIDKFYDLRSKYVPTPKSYVVLKDVKNNIIPQEERDSLIDVKANAINSKYIEESFIDYEKFIDTTSPTHYGQFLSSDYMMERLKYFPEYENRLNSDEWVLNIASQGESTINGKNVTLNIKDKIVLEGGVTAQEDLTIDSDGNLTSTAQLISGNDTNIAVAELNQIGGGIKAKNLDITTTENLNLTGTEIKVDENISLSSEKDINLDTQRQVTSGKRGITDWINSRDIGTSLEANGSIKLDSKNDINLVASRIESLGSSVSLNADNEINLFAGENYQEFSWTQKSTKKSAFKKKTTVTNHHEEHLTHTGSLIKAKDDIELNASKNITLEGSSLVSRNGDIDLATQGDVNILSVEDKHLVEHTKKTSKSFAGIKYGSSKSTATTKSTITQGSISDAMGNISSKAGGTTTIQASSLNAGGNITINSSKGIQILSGKDTYDYEYESKDSSLGSLLTKEQKETLNKAKTVSSLINAKEVNLVTDDGIVLKGSQIQANTVNMLASYLALISDKNSEQYSSFTDSSGVILRTIINQGYIKEEAVPSTITANEISLNGKKLLEDSLNPDNLLKQISSEYDLNDEQITQIKAELTNKDWYDKTTTLSKMGMIIVQVVVAIVTAGALSTAIGALANNMASSALAQTMIKGAITSIVSQLGSALVTSAITGNKLDLDVEKILINSIKAAALAGIVDQIDTNLGYTTKAGETLSYADKVSQQILHGFARASVYGGDIETILASSLGNVAFEYIGHELYSPNSPYPQIQEYIPKTAIHSIVGGALAELAGGDFSQGAIATAVSHNVA</sequence>
<evidence type="ECO:0000256" key="1">
    <source>
        <dbReference type="SAM" id="Phobius"/>
    </source>
</evidence>
<feature type="domain" description="Filamentous haemagglutinin FhaB/tRNA nuclease CdiA-like TPS" evidence="2">
    <location>
        <begin position="56"/>
        <end position="177"/>
    </location>
</feature>
<accession>A0A837J871</accession>
<dbReference type="Gene3D" id="2.160.20.10">
    <property type="entry name" value="Single-stranded right-handed beta-helix, Pectin lyase-like"/>
    <property type="match status" value="1"/>
</dbReference>
<evidence type="ECO:0000259" key="2">
    <source>
        <dbReference type="SMART" id="SM00912"/>
    </source>
</evidence>
<proteinExistence type="predicted"/>
<keyword evidence="1" id="KW-0472">Membrane</keyword>
<protein>
    <recommendedName>
        <fullName evidence="2">Filamentous haemagglutinin FhaB/tRNA nuclease CdiA-like TPS domain-containing protein</fullName>
    </recommendedName>
</protein>
<dbReference type="InterPro" id="IPR025157">
    <property type="entry name" value="Hemagglutinin_rpt"/>
</dbReference>
<dbReference type="NCBIfam" id="TIGR01901">
    <property type="entry name" value="adhes_NPXG"/>
    <property type="match status" value="1"/>
</dbReference>
<dbReference type="InterPro" id="IPR011050">
    <property type="entry name" value="Pectin_lyase_fold/virulence"/>
</dbReference>
<dbReference type="Pfam" id="PF05860">
    <property type="entry name" value="TPS"/>
    <property type="match status" value="1"/>
</dbReference>
<dbReference type="EMBL" id="JAIS01000014">
    <property type="protein sequence ID" value="KLE02649.1"/>
    <property type="molecule type" value="Genomic_DNA"/>
</dbReference>
<dbReference type="InterPro" id="IPR012334">
    <property type="entry name" value="Pectin_lyas_fold"/>
</dbReference>
<dbReference type="GO" id="GO:0003824">
    <property type="term" value="F:catalytic activity"/>
    <property type="evidence" value="ECO:0007669"/>
    <property type="project" value="UniProtKB-ARBA"/>
</dbReference>
<comment type="caution">
    <text evidence="3">The sequence shown here is derived from an EMBL/GenBank/DDBJ whole genome shotgun (WGS) entry which is preliminary data.</text>
</comment>
<reference evidence="3 4" key="1">
    <citation type="submission" date="2014-01" db="EMBL/GenBank/DDBJ databases">
        <title>Development of a Comparative Genomic Fingerprinting Assay for High Resolution Genotyping of Arcobacter butzleri.</title>
        <authorList>
            <person name="Webb A.L."/>
            <person name="Inglis G.D."/>
            <person name="Kruczkiewicz P."/>
            <person name="Selinger L.B."/>
            <person name="Taboada E.N."/>
        </authorList>
    </citation>
    <scope>NUCLEOTIDE SEQUENCE [LARGE SCALE GENOMIC DNA]</scope>
    <source>
        <strain evidence="3 4">L351</strain>
    </source>
</reference>
<dbReference type="RefSeq" id="WP_046991053.1">
    <property type="nucleotide sequence ID" value="NZ_JAIS01000014.1"/>
</dbReference>
<dbReference type="Pfam" id="PF13332">
    <property type="entry name" value="Fil_haemagg_2"/>
    <property type="match status" value="2"/>
</dbReference>
<organism evidence="3 4">
    <name type="scientific">Aliarcobacter butzleri L351</name>
    <dbReference type="NCBI Taxonomy" id="1447259"/>
    <lineage>
        <taxon>Bacteria</taxon>
        <taxon>Pseudomonadati</taxon>
        <taxon>Campylobacterota</taxon>
        <taxon>Epsilonproteobacteria</taxon>
        <taxon>Campylobacterales</taxon>
        <taxon>Arcobacteraceae</taxon>
        <taxon>Aliarcobacter</taxon>
    </lineage>
</organism>
<dbReference type="SUPFAM" id="SSF51126">
    <property type="entry name" value="Pectin lyase-like"/>
    <property type="match status" value="1"/>
</dbReference>
<keyword evidence="1" id="KW-0812">Transmembrane</keyword>
<feature type="non-terminal residue" evidence="3">
    <location>
        <position position="1551"/>
    </location>
</feature>
<feature type="transmembrane region" description="Helical" evidence="1">
    <location>
        <begin position="1360"/>
        <end position="1382"/>
    </location>
</feature>
<keyword evidence="1" id="KW-1133">Transmembrane helix</keyword>